<keyword evidence="1" id="KW-0472">Membrane</keyword>
<reference evidence="2 3" key="1">
    <citation type="submission" date="2017-09" db="EMBL/GenBank/DDBJ databases">
        <title>Depth-based differentiation of microbial function through sediment-hosted aquifers and enrichment of novel symbionts in the deep terrestrial subsurface.</title>
        <authorList>
            <person name="Probst A.J."/>
            <person name="Ladd B."/>
            <person name="Jarett J.K."/>
            <person name="Geller-Mcgrath D.E."/>
            <person name="Sieber C.M."/>
            <person name="Emerson J.B."/>
            <person name="Anantharaman K."/>
            <person name="Thomas B.C."/>
            <person name="Malmstrom R."/>
            <person name="Stieglmeier M."/>
            <person name="Klingl A."/>
            <person name="Woyke T."/>
            <person name="Ryan C.M."/>
            <person name="Banfield J.F."/>
        </authorList>
    </citation>
    <scope>NUCLEOTIDE SEQUENCE [LARGE SCALE GENOMIC DNA]</scope>
    <source>
        <strain evidence="2">CG11_big_fil_rev_8_21_14_0_20_40_24</strain>
    </source>
</reference>
<dbReference type="Proteomes" id="UP000229834">
    <property type="component" value="Unassembled WGS sequence"/>
</dbReference>
<evidence type="ECO:0000256" key="1">
    <source>
        <dbReference type="SAM" id="Phobius"/>
    </source>
</evidence>
<feature type="transmembrane region" description="Helical" evidence="1">
    <location>
        <begin position="6"/>
        <end position="23"/>
    </location>
</feature>
<sequence>MIPGLIFSVFLILTIFFVVFKVVRSKRVGEKLTGLREEKVSKLDEWVIRVIGLGGNLYLKIYSGTKMVVTKHIPRILFDFLSKVKNKTKNNYYEILSIRGGRVVSANKRNSEFLKKMEIVRMNGNNHGIENNTKV</sequence>
<protein>
    <submittedName>
        <fullName evidence="2">Uncharacterized protein</fullName>
    </submittedName>
</protein>
<dbReference type="EMBL" id="PCVC01000053">
    <property type="protein sequence ID" value="PIQ66874.1"/>
    <property type="molecule type" value="Genomic_DNA"/>
</dbReference>
<proteinExistence type="predicted"/>
<accession>A0A2H0K924</accession>
<comment type="caution">
    <text evidence="2">The sequence shown here is derived from an EMBL/GenBank/DDBJ whole genome shotgun (WGS) entry which is preliminary data.</text>
</comment>
<name>A0A2H0K924_9BACT</name>
<keyword evidence="1" id="KW-0812">Transmembrane</keyword>
<keyword evidence="1" id="KW-1133">Transmembrane helix</keyword>
<evidence type="ECO:0000313" key="2">
    <source>
        <dbReference type="EMBL" id="PIQ66874.1"/>
    </source>
</evidence>
<organism evidence="2 3">
    <name type="scientific">Candidatus Zambryskibacteria bacterium CG11_big_fil_rev_8_21_14_0_20_40_24</name>
    <dbReference type="NCBI Taxonomy" id="1975116"/>
    <lineage>
        <taxon>Bacteria</taxon>
        <taxon>Candidatus Zambryskiibacteriota</taxon>
    </lineage>
</organism>
<gene>
    <name evidence="2" type="ORF">COV95_01855</name>
</gene>
<evidence type="ECO:0000313" key="3">
    <source>
        <dbReference type="Proteomes" id="UP000229834"/>
    </source>
</evidence>
<dbReference type="AlphaFoldDB" id="A0A2H0K924"/>